<dbReference type="UniPathway" id="UPA00344"/>
<dbReference type="GO" id="GO:0005829">
    <property type="term" value="C:cytosol"/>
    <property type="evidence" value="ECO:0007669"/>
    <property type="project" value="TreeGrafter"/>
</dbReference>
<dbReference type="PATRIC" id="fig|1631356.3.peg.2809"/>
<evidence type="ECO:0000256" key="4">
    <source>
        <dbReference type="ARBA" id="ARBA00022505"/>
    </source>
</evidence>
<dbReference type="Gene3D" id="3.40.980.10">
    <property type="entry name" value="MoaB/Mog-like domain"/>
    <property type="match status" value="1"/>
</dbReference>
<evidence type="ECO:0000256" key="7">
    <source>
        <dbReference type="RuleBase" id="RU365090"/>
    </source>
</evidence>
<sequence>MSVEQHLSRVVGTVRPLDPLRVATIDALGLVLTAPVRSAVDLPGFDNSAMDGYAVVAADLAGATPDAPVALPVLGDIPAGDTERHTLTAGSCWRIMTGAPVPEGADAVVQVELTDAGVQRVQVRAEVAVGTAVRRAGEDVRKGDLVLDAGVRLLPHHIAACVAAGAADVEVRPAPRVAVITTGDELVPVGAPLRHGQIHDSNGPMLAAAVRACGAVVASLVHVGDRDDESLADVVRRVAGDADAIVTSGGISAGAYEPVKEAFASGDAVRFDSVAMQPGKPQGFGLVGDGVPLFALPGNPVSSLVSFETFVVPALRCMAGRDQARVSWRASVTRGWRSPAGRVQLARVLLTRSAGGWQVEPSGAQGSHILGGLAAANAIAVIAADVDVVREGDEVDVHLLPGEEIPS</sequence>
<dbReference type="Gene3D" id="2.170.190.11">
    <property type="entry name" value="Molybdopterin biosynthesis moea protein, domain 3"/>
    <property type="match status" value="1"/>
</dbReference>
<dbReference type="PANTHER" id="PTHR10192">
    <property type="entry name" value="MOLYBDOPTERIN BIOSYNTHESIS PROTEIN"/>
    <property type="match status" value="1"/>
</dbReference>
<keyword evidence="7" id="KW-0479">Metal-binding</keyword>
<dbReference type="Gene3D" id="3.90.105.10">
    <property type="entry name" value="Molybdopterin biosynthesis moea protein, domain 2"/>
    <property type="match status" value="1"/>
</dbReference>
<comment type="pathway">
    <text evidence="2 7">Cofactor biosynthesis; molybdopterin biosynthesis.</text>
</comment>
<dbReference type="PANTHER" id="PTHR10192:SF5">
    <property type="entry name" value="GEPHYRIN"/>
    <property type="match status" value="1"/>
</dbReference>
<dbReference type="Proteomes" id="UP000037397">
    <property type="component" value="Unassembled WGS sequence"/>
</dbReference>
<dbReference type="GO" id="GO:0061599">
    <property type="term" value="F:molybdopterin molybdotransferase activity"/>
    <property type="evidence" value="ECO:0007669"/>
    <property type="project" value="UniProtKB-UniRule"/>
</dbReference>
<comment type="similarity">
    <text evidence="3 7">Belongs to the MoeA family.</text>
</comment>
<dbReference type="InterPro" id="IPR036425">
    <property type="entry name" value="MoaB/Mog-like_dom_sf"/>
</dbReference>
<evidence type="ECO:0000256" key="1">
    <source>
        <dbReference type="ARBA" id="ARBA00002901"/>
    </source>
</evidence>
<dbReference type="SUPFAM" id="SSF63882">
    <property type="entry name" value="MoeA N-terminal region -like"/>
    <property type="match status" value="1"/>
</dbReference>
<accession>A0A0L6CP08</accession>
<keyword evidence="10" id="KW-1185">Reference proteome</keyword>
<evidence type="ECO:0000256" key="5">
    <source>
        <dbReference type="ARBA" id="ARBA00023150"/>
    </source>
</evidence>
<comment type="cofactor">
    <cofactor evidence="7">
        <name>Mg(2+)</name>
        <dbReference type="ChEBI" id="CHEBI:18420"/>
    </cofactor>
</comment>
<dbReference type="InterPro" id="IPR038987">
    <property type="entry name" value="MoeA-like"/>
</dbReference>
<evidence type="ECO:0000256" key="6">
    <source>
        <dbReference type="ARBA" id="ARBA00047317"/>
    </source>
</evidence>
<evidence type="ECO:0000256" key="2">
    <source>
        <dbReference type="ARBA" id="ARBA00005046"/>
    </source>
</evidence>
<name>A0A0L6CP08_9MICO</name>
<evidence type="ECO:0000256" key="3">
    <source>
        <dbReference type="ARBA" id="ARBA00010763"/>
    </source>
</evidence>
<dbReference type="Gene3D" id="2.40.340.10">
    <property type="entry name" value="MoeA, C-terminal, domain IV"/>
    <property type="match status" value="1"/>
</dbReference>
<dbReference type="GO" id="GO:0006777">
    <property type="term" value="P:Mo-molybdopterin cofactor biosynthetic process"/>
    <property type="evidence" value="ECO:0007669"/>
    <property type="project" value="UniProtKB-UniRule"/>
</dbReference>
<evidence type="ECO:0000259" key="8">
    <source>
        <dbReference type="SMART" id="SM00852"/>
    </source>
</evidence>
<reference evidence="10" key="1">
    <citation type="submission" date="2015-03" db="EMBL/GenBank/DDBJ databases">
        <title>Luteipulveratus halotolerans sp. nov., a novel actinobacterium (Dermacoccaceae) from Sarawak, Malaysia.</title>
        <authorList>
            <person name="Juboi H."/>
            <person name="Basik A."/>
            <person name="Shamsul S.S."/>
            <person name="Arnold P."/>
            <person name="Schmitt E.K."/>
            <person name="Sanglier J.-J."/>
            <person name="Yeo T."/>
        </authorList>
    </citation>
    <scope>NUCLEOTIDE SEQUENCE [LARGE SCALE GENOMIC DNA]</scope>
    <source>
        <strain evidence="10">C296001</strain>
    </source>
</reference>
<dbReference type="AlphaFoldDB" id="A0A0L6CP08"/>
<organism evidence="9 10">
    <name type="scientific">Luteipulveratus halotolerans</name>
    <dbReference type="NCBI Taxonomy" id="1631356"/>
    <lineage>
        <taxon>Bacteria</taxon>
        <taxon>Bacillati</taxon>
        <taxon>Actinomycetota</taxon>
        <taxon>Actinomycetes</taxon>
        <taxon>Micrococcales</taxon>
        <taxon>Dermacoccaceae</taxon>
        <taxon>Luteipulveratus</taxon>
    </lineage>
</organism>
<dbReference type="SMART" id="SM00852">
    <property type="entry name" value="MoCF_biosynth"/>
    <property type="match status" value="1"/>
</dbReference>
<gene>
    <name evidence="9" type="ORF">VV01_14275</name>
</gene>
<proteinExistence type="inferred from homology"/>
<comment type="function">
    <text evidence="1 7">Catalyzes the insertion of molybdate into adenylated molybdopterin with the concomitant release of AMP.</text>
</comment>
<dbReference type="NCBIfam" id="TIGR00177">
    <property type="entry name" value="molyb_syn"/>
    <property type="match status" value="1"/>
</dbReference>
<dbReference type="Pfam" id="PF03453">
    <property type="entry name" value="MoeA_N"/>
    <property type="match status" value="1"/>
</dbReference>
<dbReference type="InterPro" id="IPR005111">
    <property type="entry name" value="MoeA_C_domain_IV"/>
</dbReference>
<keyword evidence="5 7" id="KW-0501">Molybdenum cofactor biosynthesis</keyword>
<feature type="domain" description="MoaB/Mog" evidence="8">
    <location>
        <begin position="178"/>
        <end position="317"/>
    </location>
</feature>
<dbReference type="Pfam" id="PF00994">
    <property type="entry name" value="MoCF_biosynth"/>
    <property type="match status" value="1"/>
</dbReference>
<dbReference type="SUPFAM" id="SSF53218">
    <property type="entry name" value="Molybdenum cofactor biosynthesis proteins"/>
    <property type="match status" value="1"/>
</dbReference>
<keyword evidence="7" id="KW-0808">Transferase</keyword>
<dbReference type="GO" id="GO:0046872">
    <property type="term" value="F:metal ion binding"/>
    <property type="evidence" value="ECO:0007669"/>
    <property type="project" value="UniProtKB-UniRule"/>
</dbReference>
<evidence type="ECO:0000313" key="9">
    <source>
        <dbReference type="EMBL" id="KNX39491.1"/>
    </source>
</evidence>
<dbReference type="InterPro" id="IPR001453">
    <property type="entry name" value="MoaB/Mog_dom"/>
</dbReference>
<dbReference type="OrthoDB" id="9804758at2"/>
<comment type="catalytic activity">
    <reaction evidence="6">
        <text>adenylyl-molybdopterin + molybdate = Mo-molybdopterin + AMP + H(+)</text>
        <dbReference type="Rhea" id="RHEA:35047"/>
        <dbReference type="ChEBI" id="CHEBI:15378"/>
        <dbReference type="ChEBI" id="CHEBI:36264"/>
        <dbReference type="ChEBI" id="CHEBI:62727"/>
        <dbReference type="ChEBI" id="CHEBI:71302"/>
        <dbReference type="ChEBI" id="CHEBI:456215"/>
        <dbReference type="EC" id="2.10.1.1"/>
    </reaction>
</comment>
<evidence type="ECO:0000313" key="10">
    <source>
        <dbReference type="Proteomes" id="UP000037397"/>
    </source>
</evidence>
<keyword evidence="7" id="KW-0460">Magnesium</keyword>
<dbReference type="CDD" id="cd00887">
    <property type="entry name" value="MoeA"/>
    <property type="match status" value="1"/>
</dbReference>
<dbReference type="SUPFAM" id="SSF63867">
    <property type="entry name" value="MoeA C-terminal domain-like"/>
    <property type="match status" value="1"/>
</dbReference>
<dbReference type="InterPro" id="IPR005110">
    <property type="entry name" value="MoeA_linker/N"/>
</dbReference>
<protein>
    <recommendedName>
        <fullName evidence="7">Molybdopterin molybdenumtransferase</fullName>
        <ecNumber evidence="7">2.10.1.1</ecNumber>
    </recommendedName>
</protein>
<comment type="caution">
    <text evidence="9">The sequence shown here is derived from an EMBL/GenBank/DDBJ whole genome shotgun (WGS) entry which is preliminary data.</text>
</comment>
<dbReference type="FunFam" id="2.170.190.11:FF:000001">
    <property type="entry name" value="Molybdopterin molybdenumtransferase"/>
    <property type="match status" value="1"/>
</dbReference>
<dbReference type="InterPro" id="IPR036688">
    <property type="entry name" value="MoeA_C_domain_IV_sf"/>
</dbReference>
<dbReference type="STRING" id="1631356.VV01_14275"/>
<dbReference type="NCBIfam" id="NF045515">
    <property type="entry name" value="Glp_gephyrin"/>
    <property type="match status" value="1"/>
</dbReference>
<keyword evidence="4 7" id="KW-0500">Molybdenum</keyword>
<dbReference type="Pfam" id="PF03454">
    <property type="entry name" value="MoeA_C"/>
    <property type="match status" value="1"/>
</dbReference>
<dbReference type="InterPro" id="IPR036135">
    <property type="entry name" value="MoeA_linker/N_sf"/>
</dbReference>
<dbReference type="EC" id="2.10.1.1" evidence="7"/>
<dbReference type="EMBL" id="LAIR01000002">
    <property type="protein sequence ID" value="KNX39491.1"/>
    <property type="molecule type" value="Genomic_DNA"/>
</dbReference>